<keyword evidence="3" id="KW-0645">Protease</keyword>
<dbReference type="PANTHER" id="PTHR11851">
    <property type="entry name" value="METALLOPROTEASE"/>
    <property type="match status" value="1"/>
</dbReference>
<dbReference type="GO" id="GO:0008233">
    <property type="term" value="F:peptidase activity"/>
    <property type="evidence" value="ECO:0007669"/>
    <property type="project" value="UniProtKB-KW"/>
</dbReference>
<protein>
    <submittedName>
        <fullName evidence="3">Putative zinc protease</fullName>
        <ecNumber evidence="3">3.4.24.-</ecNumber>
    </submittedName>
</protein>
<keyword evidence="3" id="KW-0378">Hydrolase</keyword>
<evidence type="ECO:0000256" key="1">
    <source>
        <dbReference type="ARBA" id="ARBA00007261"/>
    </source>
</evidence>
<dbReference type="GO" id="GO:0006508">
    <property type="term" value="P:proteolysis"/>
    <property type="evidence" value="ECO:0007669"/>
    <property type="project" value="UniProtKB-KW"/>
</dbReference>
<comment type="similarity">
    <text evidence="1">Belongs to the peptidase M16 family.</text>
</comment>
<dbReference type="EC" id="3.4.24.-" evidence="3"/>
<dbReference type="PANTHER" id="PTHR11851:SF49">
    <property type="entry name" value="MITOCHONDRIAL-PROCESSING PEPTIDASE SUBUNIT ALPHA"/>
    <property type="match status" value="1"/>
</dbReference>
<reference evidence="3" key="1">
    <citation type="submission" date="2019-08" db="EMBL/GenBank/DDBJ databases">
        <authorList>
            <person name="Kucharzyk K."/>
            <person name="Murdoch R.W."/>
            <person name="Higgins S."/>
            <person name="Loffler F."/>
        </authorList>
    </citation>
    <scope>NUCLEOTIDE SEQUENCE</scope>
</reference>
<dbReference type="InterPro" id="IPR011249">
    <property type="entry name" value="Metalloenz_LuxS/M16"/>
</dbReference>
<evidence type="ECO:0000259" key="2">
    <source>
        <dbReference type="Pfam" id="PF05193"/>
    </source>
</evidence>
<evidence type="ECO:0000313" key="3">
    <source>
        <dbReference type="EMBL" id="MPM48458.1"/>
    </source>
</evidence>
<proteinExistence type="inferred from homology"/>
<accession>A0A645A6X1</accession>
<dbReference type="Pfam" id="PF05193">
    <property type="entry name" value="Peptidase_M16_C"/>
    <property type="match status" value="1"/>
</dbReference>
<dbReference type="GO" id="GO:0046872">
    <property type="term" value="F:metal ion binding"/>
    <property type="evidence" value="ECO:0007669"/>
    <property type="project" value="InterPro"/>
</dbReference>
<dbReference type="Gene3D" id="3.30.830.10">
    <property type="entry name" value="Metalloenzyme, LuxS/M16 peptidase-like"/>
    <property type="match status" value="2"/>
</dbReference>
<gene>
    <name evidence="3" type="ORF">SDC9_95183</name>
</gene>
<dbReference type="SUPFAM" id="SSF63411">
    <property type="entry name" value="LuxS/MPP-like metallohydrolase"/>
    <property type="match status" value="2"/>
</dbReference>
<dbReference type="InterPro" id="IPR050361">
    <property type="entry name" value="MPP/UQCRC_Complex"/>
</dbReference>
<dbReference type="InterPro" id="IPR007863">
    <property type="entry name" value="Peptidase_M16_C"/>
</dbReference>
<name>A0A645A6X1_9ZZZZ</name>
<organism evidence="3">
    <name type="scientific">bioreactor metagenome</name>
    <dbReference type="NCBI Taxonomy" id="1076179"/>
    <lineage>
        <taxon>unclassified sequences</taxon>
        <taxon>metagenomes</taxon>
        <taxon>ecological metagenomes</taxon>
    </lineage>
</organism>
<comment type="caution">
    <text evidence="3">The sequence shown here is derived from an EMBL/GenBank/DDBJ whole genome shotgun (WGS) entry which is preliminary data.</text>
</comment>
<feature type="domain" description="Peptidase M16 C-terminal" evidence="2">
    <location>
        <begin position="66"/>
        <end position="236"/>
    </location>
</feature>
<dbReference type="EMBL" id="VSSQ01012105">
    <property type="protein sequence ID" value="MPM48458.1"/>
    <property type="molecule type" value="Genomic_DNA"/>
</dbReference>
<dbReference type="AlphaFoldDB" id="A0A645A6X1"/>
<sequence>MLCDMVFSSRFAEEDVRTERGVILEEIGMYEDTPDDLCSERLFASVYKGSALGRPILGRAATLNTFTGDFLRDYQKSHYCAGDMVVSLAGSFTPAILEGLKARFSHLSAACEAGCLPAVYSPAITVKKKAIEQNHLTLAVPGLPYGSPRRFSLQLLSSILGGGMSSRLFQEVREQQGLCYSIYSYGASHAETGIFAIYTALGKETERQALETICRVVREFAQTGPEQEELDRAREQSKANVLMGLESTQARMSHMGRSLMQTGSVLSPDEIITAYDAVTREDVLTLAQELFDLSKASLSAVGRVSAAEEYRALLH</sequence>